<dbReference type="InterPro" id="IPR010982">
    <property type="entry name" value="Lambda_DNA-bd_dom_sf"/>
</dbReference>
<name>A0A5K7XJ71_9BACT</name>
<dbReference type="PANTHER" id="PTHR46797">
    <property type="entry name" value="HTH-TYPE TRANSCRIPTIONAL REGULATOR"/>
    <property type="match status" value="1"/>
</dbReference>
<organism evidence="3 4">
    <name type="scientific">Lacipirellula parvula</name>
    <dbReference type="NCBI Taxonomy" id="2650471"/>
    <lineage>
        <taxon>Bacteria</taxon>
        <taxon>Pseudomonadati</taxon>
        <taxon>Planctomycetota</taxon>
        <taxon>Planctomycetia</taxon>
        <taxon>Pirellulales</taxon>
        <taxon>Lacipirellulaceae</taxon>
        <taxon>Lacipirellula</taxon>
    </lineage>
</organism>
<dbReference type="Gene3D" id="1.10.260.40">
    <property type="entry name" value="lambda repressor-like DNA-binding domains"/>
    <property type="match status" value="1"/>
</dbReference>
<dbReference type="PROSITE" id="PS50943">
    <property type="entry name" value="HTH_CROC1"/>
    <property type="match status" value="1"/>
</dbReference>
<dbReference type="EMBL" id="AP021861">
    <property type="protein sequence ID" value="BBO34436.1"/>
    <property type="molecule type" value="Genomic_DNA"/>
</dbReference>
<proteinExistence type="predicted"/>
<feature type="domain" description="HTH cro/C1-type" evidence="2">
    <location>
        <begin position="14"/>
        <end position="68"/>
    </location>
</feature>
<dbReference type="Pfam" id="PF01381">
    <property type="entry name" value="HTH_3"/>
    <property type="match status" value="1"/>
</dbReference>
<dbReference type="AlphaFoldDB" id="A0A5K7XJ71"/>
<keyword evidence="1" id="KW-0238">DNA-binding</keyword>
<dbReference type="SMART" id="SM00530">
    <property type="entry name" value="HTH_XRE"/>
    <property type="match status" value="1"/>
</dbReference>
<evidence type="ECO:0000256" key="1">
    <source>
        <dbReference type="ARBA" id="ARBA00023125"/>
    </source>
</evidence>
<dbReference type="GO" id="GO:0003677">
    <property type="term" value="F:DNA binding"/>
    <property type="evidence" value="ECO:0007669"/>
    <property type="project" value="UniProtKB-KW"/>
</dbReference>
<dbReference type="GO" id="GO:0005829">
    <property type="term" value="C:cytosol"/>
    <property type="evidence" value="ECO:0007669"/>
    <property type="project" value="TreeGrafter"/>
</dbReference>
<reference evidence="4" key="1">
    <citation type="submission" date="2019-10" db="EMBL/GenBank/DDBJ databases">
        <title>Lacipirellula parvula gen. nov., sp. nov., representing a lineage of planctomycetes widespread in freshwater anoxic habitats, and description of the family Lacipirellulaceae.</title>
        <authorList>
            <person name="Dedysh S.N."/>
            <person name="Kulichevskaya I.S."/>
            <person name="Beletsky A.V."/>
            <person name="Rakitin A.L."/>
            <person name="Mardanov A.V."/>
            <person name="Ivanova A.A."/>
            <person name="Saltykova V.X."/>
            <person name="Rijpstra W.I.C."/>
            <person name="Sinninghe Damste J.S."/>
            <person name="Ravin N.V."/>
        </authorList>
    </citation>
    <scope>NUCLEOTIDE SEQUENCE [LARGE SCALE GENOMIC DNA]</scope>
    <source>
        <strain evidence="4">PX69</strain>
    </source>
</reference>
<evidence type="ECO:0000313" key="4">
    <source>
        <dbReference type="Proteomes" id="UP000326837"/>
    </source>
</evidence>
<dbReference type="InterPro" id="IPR050807">
    <property type="entry name" value="TransReg_Diox_bact_type"/>
</dbReference>
<dbReference type="CDD" id="cd00093">
    <property type="entry name" value="HTH_XRE"/>
    <property type="match status" value="1"/>
</dbReference>
<protein>
    <recommendedName>
        <fullName evidence="2">HTH cro/C1-type domain-containing protein</fullName>
    </recommendedName>
</protein>
<accession>A0A5K7XJ71</accession>
<dbReference type="Proteomes" id="UP000326837">
    <property type="component" value="Chromosome"/>
</dbReference>
<dbReference type="KEGG" id="lpav:PLANPX_4048"/>
<dbReference type="GO" id="GO:0003700">
    <property type="term" value="F:DNA-binding transcription factor activity"/>
    <property type="evidence" value="ECO:0007669"/>
    <property type="project" value="TreeGrafter"/>
</dbReference>
<keyword evidence="4" id="KW-1185">Reference proteome</keyword>
<dbReference type="InterPro" id="IPR001387">
    <property type="entry name" value="Cro/C1-type_HTH"/>
</dbReference>
<gene>
    <name evidence="3" type="ORF">PLANPX_4048</name>
</gene>
<dbReference type="SUPFAM" id="SSF47413">
    <property type="entry name" value="lambda repressor-like DNA-binding domains"/>
    <property type="match status" value="1"/>
</dbReference>
<sequence>MAKRRDTLLIGGVLRDARLKAGMTQEALAFAADVDRTYVSYLENDQKSPTLEMLVKLCRELSLPVSELIKRAEKAGG</sequence>
<evidence type="ECO:0000259" key="2">
    <source>
        <dbReference type="PROSITE" id="PS50943"/>
    </source>
</evidence>
<dbReference type="RefSeq" id="WP_152100013.1">
    <property type="nucleotide sequence ID" value="NZ_AP021861.1"/>
</dbReference>
<dbReference type="PANTHER" id="PTHR46797:SF1">
    <property type="entry name" value="METHYLPHOSPHONATE SYNTHASE"/>
    <property type="match status" value="1"/>
</dbReference>
<evidence type="ECO:0000313" key="3">
    <source>
        <dbReference type="EMBL" id="BBO34436.1"/>
    </source>
</evidence>